<keyword evidence="2" id="KW-0472">Membrane</keyword>
<dbReference type="AlphaFoldDB" id="A0A9Q0MAT5"/>
<proteinExistence type="predicted"/>
<evidence type="ECO:0000313" key="5">
    <source>
        <dbReference type="Proteomes" id="UP001142055"/>
    </source>
</evidence>
<name>A0A9Q0MAT5_BLOTA</name>
<organism evidence="4 5">
    <name type="scientific">Blomia tropicalis</name>
    <name type="common">Mite</name>
    <dbReference type="NCBI Taxonomy" id="40697"/>
    <lineage>
        <taxon>Eukaryota</taxon>
        <taxon>Metazoa</taxon>
        <taxon>Ecdysozoa</taxon>
        <taxon>Arthropoda</taxon>
        <taxon>Chelicerata</taxon>
        <taxon>Arachnida</taxon>
        <taxon>Acari</taxon>
        <taxon>Acariformes</taxon>
        <taxon>Sarcoptiformes</taxon>
        <taxon>Astigmata</taxon>
        <taxon>Glycyphagoidea</taxon>
        <taxon>Echimyopodidae</taxon>
        <taxon>Blomia</taxon>
    </lineage>
</organism>
<reference evidence="4" key="1">
    <citation type="submission" date="2022-12" db="EMBL/GenBank/DDBJ databases">
        <title>Genome assemblies of Blomia tropicalis.</title>
        <authorList>
            <person name="Cui Y."/>
        </authorList>
    </citation>
    <scope>NUCLEOTIDE SEQUENCE</scope>
    <source>
        <tissue evidence="4">Adult mites</tissue>
    </source>
</reference>
<dbReference type="EMBL" id="JAPWDV010000002">
    <property type="protein sequence ID" value="KAJ6220817.1"/>
    <property type="molecule type" value="Genomic_DNA"/>
</dbReference>
<dbReference type="Proteomes" id="UP001142055">
    <property type="component" value="Chromosome 2"/>
</dbReference>
<gene>
    <name evidence="4" type="ORF">RDWZM_006629</name>
</gene>
<keyword evidence="2" id="KW-0812">Transmembrane</keyword>
<sequence length="257" mass="29403">MASIKWNLYVTIKLIAIIFMIDGQMCQNVTIVKEQVVVSSQASAIVFNGTLKAVGKEVSHHRLAYCMFWLAIVIFAFFVWCCLGQYHEPLMPSQFRESLNINEKEQKKTCKTDSKRTKMIDFYHDYIKNLLSKEDKQISCERLVIIKTESLDTHDITPKSGNTEHSQKEKTSTNVQVTTDSTSDISSTPQSLEIREKPMDLVETNISDNKISNNVINEKSDENPLNKTNNSNNEIIEPNSISMDRFFSMEDCNEAKQ</sequence>
<accession>A0A9Q0MAT5</accession>
<feature type="transmembrane region" description="Helical" evidence="2">
    <location>
        <begin position="63"/>
        <end position="86"/>
    </location>
</feature>
<evidence type="ECO:0000256" key="2">
    <source>
        <dbReference type="SAM" id="Phobius"/>
    </source>
</evidence>
<keyword evidence="3" id="KW-0732">Signal</keyword>
<keyword evidence="2" id="KW-1133">Transmembrane helix</keyword>
<evidence type="ECO:0000256" key="3">
    <source>
        <dbReference type="SAM" id="SignalP"/>
    </source>
</evidence>
<protein>
    <submittedName>
        <fullName evidence="4">Uncharacterized protein</fullName>
    </submittedName>
</protein>
<feature type="region of interest" description="Disordered" evidence="1">
    <location>
        <begin position="215"/>
        <end position="236"/>
    </location>
</feature>
<comment type="caution">
    <text evidence="4">The sequence shown here is derived from an EMBL/GenBank/DDBJ whole genome shotgun (WGS) entry which is preliminary data.</text>
</comment>
<feature type="compositionally biased region" description="Low complexity" evidence="1">
    <location>
        <begin position="178"/>
        <end position="188"/>
    </location>
</feature>
<keyword evidence="5" id="KW-1185">Reference proteome</keyword>
<evidence type="ECO:0000256" key="1">
    <source>
        <dbReference type="SAM" id="MobiDB-lite"/>
    </source>
</evidence>
<feature type="region of interest" description="Disordered" evidence="1">
    <location>
        <begin position="154"/>
        <end position="192"/>
    </location>
</feature>
<feature type="chain" id="PRO_5040459977" evidence="3">
    <location>
        <begin position="27"/>
        <end position="257"/>
    </location>
</feature>
<feature type="signal peptide" evidence="3">
    <location>
        <begin position="1"/>
        <end position="26"/>
    </location>
</feature>
<evidence type="ECO:0000313" key="4">
    <source>
        <dbReference type="EMBL" id="KAJ6220817.1"/>
    </source>
</evidence>